<proteinExistence type="predicted"/>
<evidence type="ECO:0000256" key="1">
    <source>
        <dbReference type="SAM" id="MobiDB-lite"/>
    </source>
</evidence>
<name>A0A4U5M645_STECR</name>
<feature type="compositionally biased region" description="Acidic residues" evidence="1">
    <location>
        <begin position="142"/>
        <end position="152"/>
    </location>
</feature>
<feature type="region of interest" description="Disordered" evidence="1">
    <location>
        <begin position="1"/>
        <end position="123"/>
    </location>
</feature>
<sequence>MNDHSHRARTHTSGGSRYAPASRGSTANGPRSPLNGSARPRTSKGGFHRLSTAKSTAKVEPEQNETGHSGAVKRRILRKGRSLGKHDVIEVKDEHLRAQSTNLEVPQKPEEEELPLTPPTNSEVTVVAQIEPVPKEMLSLDEGPEDLEEAGEEIPPPELQEPPEPSVKTPLQASEAREEDQNEDSKTESSIQETVIEVPVLKPANSTKVEELKVENLDKKPENHEAKPEDPKKPATKRTQSKKSLKSVKSNKSVKTVDSKTIDKPKETEPNDREAPGPSNAQPNSIEPAPVAMDQVNVGIPQKGRFAGLAKVSYSFESIAYLNLQDSSWLFCEISGSKTSKNYSKTKYENKFETFNTH</sequence>
<dbReference type="EMBL" id="AZBU02000009">
    <property type="protein sequence ID" value="TKR64326.1"/>
    <property type="molecule type" value="Genomic_DNA"/>
</dbReference>
<comment type="caution">
    <text evidence="2">The sequence shown here is derived from an EMBL/GenBank/DDBJ whole genome shotgun (WGS) entry which is preliminary data.</text>
</comment>
<reference evidence="2 3" key="1">
    <citation type="journal article" date="2015" name="Genome Biol.">
        <title>Comparative genomics of Steinernema reveals deeply conserved gene regulatory networks.</title>
        <authorList>
            <person name="Dillman A.R."/>
            <person name="Macchietto M."/>
            <person name="Porter C.F."/>
            <person name="Rogers A."/>
            <person name="Williams B."/>
            <person name="Antoshechkin I."/>
            <person name="Lee M.M."/>
            <person name="Goodwin Z."/>
            <person name="Lu X."/>
            <person name="Lewis E.E."/>
            <person name="Goodrich-Blair H."/>
            <person name="Stock S.P."/>
            <person name="Adams B.J."/>
            <person name="Sternberg P.W."/>
            <person name="Mortazavi A."/>
        </authorList>
    </citation>
    <scope>NUCLEOTIDE SEQUENCE [LARGE SCALE GENOMIC DNA]</scope>
    <source>
        <strain evidence="2 3">ALL</strain>
    </source>
</reference>
<protein>
    <submittedName>
        <fullName evidence="2">Uncharacterized protein</fullName>
    </submittedName>
</protein>
<gene>
    <name evidence="2" type="ORF">L596_024885</name>
</gene>
<feature type="compositionally biased region" description="Basic and acidic residues" evidence="1">
    <location>
        <begin position="208"/>
        <end position="233"/>
    </location>
</feature>
<feature type="compositionally biased region" description="Basic residues" evidence="1">
    <location>
        <begin position="71"/>
        <end position="83"/>
    </location>
</feature>
<evidence type="ECO:0000313" key="2">
    <source>
        <dbReference type="EMBL" id="TKR64326.1"/>
    </source>
</evidence>
<dbReference type="Proteomes" id="UP000298663">
    <property type="component" value="Unassembled WGS sequence"/>
</dbReference>
<feature type="compositionally biased region" description="Basic residues" evidence="1">
    <location>
        <begin position="1"/>
        <end position="10"/>
    </location>
</feature>
<accession>A0A4U5M645</accession>
<evidence type="ECO:0000313" key="3">
    <source>
        <dbReference type="Proteomes" id="UP000298663"/>
    </source>
</evidence>
<organism evidence="2 3">
    <name type="scientific">Steinernema carpocapsae</name>
    <name type="common">Entomopathogenic nematode</name>
    <dbReference type="NCBI Taxonomy" id="34508"/>
    <lineage>
        <taxon>Eukaryota</taxon>
        <taxon>Metazoa</taxon>
        <taxon>Ecdysozoa</taxon>
        <taxon>Nematoda</taxon>
        <taxon>Chromadorea</taxon>
        <taxon>Rhabditida</taxon>
        <taxon>Tylenchina</taxon>
        <taxon>Panagrolaimomorpha</taxon>
        <taxon>Strongyloidoidea</taxon>
        <taxon>Steinernematidae</taxon>
        <taxon>Steinernema</taxon>
    </lineage>
</organism>
<feature type="compositionally biased region" description="Basic and acidic residues" evidence="1">
    <location>
        <begin position="84"/>
        <end position="97"/>
    </location>
</feature>
<keyword evidence="3" id="KW-1185">Reference proteome</keyword>
<feature type="region of interest" description="Disordered" evidence="1">
    <location>
        <begin position="135"/>
        <end position="290"/>
    </location>
</feature>
<dbReference type="AlphaFoldDB" id="A0A4U5M645"/>
<feature type="compositionally biased region" description="Pro residues" evidence="1">
    <location>
        <begin position="154"/>
        <end position="165"/>
    </location>
</feature>
<reference evidence="2 3" key="2">
    <citation type="journal article" date="2019" name="G3 (Bethesda)">
        <title>Hybrid Assembly of the Genome of the Entomopathogenic Nematode Steinernema carpocapsae Identifies the X-Chromosome.</title>
        <authorList>
            <person name="Serra L."/>
            <person name="Macchietto M."/>
            <person name="Macias-Munoz A."/>
            <person name="McGill C.J."/>
            <person name="Rodriguez I.M."/>
            <person name="Rodriguez B."/>
            <person name="Murad R."/>
            <person name="Mortazavi A."/>
        </authorList>
    </citation>
    <scope>NUCLEOTIDE SEQUENCE [LARGE SCALE GENOMIC DNA]</scope>
    <source>
        <strain evidence="2 3">ALL</strain>
    </source>
</reference>
<feature type="compositionally biased region" description="Basic and acidic residues" evidence="1">
    <location>
        <begin position="255"/>
        <end position="275"/>
    </location>
</feature>
<feature type="compositionally biased region" description="Basic residues" evidence="1">
    <location>
        <begin position="234"/>
        <end position="246"/>
    </location>
</feature>